<keyword evidence="2" id="KW-1185">Reference proteome</keyword>
<gene>
    <name evidence="1" type="ORF">GTA51_04330</name>
</gene>
<comment type="caution">
    <text evidence="1">The sequence shown here is derived from an EMBL/GenBank/DDBJ whole genome shotgun (WGS) entry which is preliminary data.</text>
</comment>
<dbReference type="Proteomes" id="UP000482487">
    <property type="component" value="Unassembled WGS sequence"/>
</dbReference>
<evidence type="ECO:0000313" key="1">
    <source>
        <dbReference type="EMBL" id="MYL82365.1"/>
    </source>
</evidence>
<accession>A0A7C9IJP1</accession>
<reference evidence="1 2" key="1">
    <citation type="submission" date="2020-01" db="EMBL/GenBank/DDBJ databases">
        <title>Genome sequence of Desulfovibrio aerotolerans DSM 16695(T).</title>
        <authorList>
            <person name="Karnachuk O."/>
            <person name="Avakyan M."/>
            <person name="Mardanov A."/>
            <person name="Kadnikov V."/>
            <person name="Ravin N."/>
        </authorList>
    </citation>
    <scope>NUCLEOTIDE SEQUENCE [LARGE SCALE GENOMIC DNA]</scope>
    <source>
        <strain evidence="1 2">DSM 16695</strain>
    </source>
</reference>
<proteinExistence type="predicted"/>
<evidence type="ECO:0000313" key="2">
    <source>
        <dbReference type="Proteomes" id="UP000482487"/>
    </source>
</evidence>
<sequence>MSSAFFAFFGLGERLRVDLLAWDAAGNIATRTAATNSLGGLANRA</sequence>
<dbReference type="EMBL" id="WVUD01000004">
    <property type="protein sequence ID" value="MYL82365.1"/>
    <property type="molecule type" value="Genomic_DNA"/>
</dbReference>
<dbReference type="RefSeq" id="WP_160958999.1">
    <property type="nucleotide sequence ID" value="NZ_WVUD01000004.1"/>
</dbReference>
<protein>
    <submittedName>
        <fullName evidence="1">Uncharacterized protein</fullName>
    </submittedName>
</protein>
<name>A0A7C9IJP1_9BACT</name>
<dbReference type="AlphaFoldDB" id="A0A7C9IJP1"/>
<organism evidence="1 2">
    <name type="scientific">Solidesulfovibrio aerotolerans</name>
    <dbReference type="NCBI Taxonomy" id="295255"/>
    <lineage>
        <taxon>Bacteria</taxon>
        <taxon>Pseudomonadati</taxon>
        <taxon>Thermodesulfobacteriota</taxon>
        <taxon>Desulfovibrionia</taxon>
        <taxon>Desulfovibrionales</taxon>
        <taxon>Desulfovibrionaceae</taxon>
        <taxon>Solidesulfovibrio</taxon>
    </lineage>
</organism>